<proteinExistence type="predicted"/>
<feature type="domain" description="AMP-binding enzyme C-terminal" evidence="2">
    <location>
        <begin position="290"/>
        <end position="365"/>
    </location>
</feature>
<dbReference type="GO" id="GO:0006631">
    <property type="term" value="P:fatty acid metabolic process"/>
    <property type="evidence" value="ECO:0007669"/>
    <property type="project" value="TreeGrafter"/>
</dbReference>
<sequence length="376" mass="38931">MAVARLVAIDLPAGQGFVDALRRAWDDGDAVLPVDQRLPQPAKAALLDALKPEALVGADETVALREGQPCEPGDAAVVATSGTTGEPKGVVLTHQAVASSAIATSRRLGVDPTRHRWLACLPLSHVGGLSVVTRALLTGTPLTVLPGFGVDDVTANAGPDVFVSLVATALGRIGAERFHTVVLGGSAPPPSVPANVVTTYGLTETGSGVVYDGVPLEGVEVVVDPGSGEIALRGPMLCRGYRDGTTPLDRHGWLATGDAGWLDTTGRLHVEGRLSELIITGGENVWPAAVEAVLSRHPSVAEAAVAGRPDPEWGQRVVAWVVPRPGVGPPTLEALREFVRDNLAPYAAPKELVVVNELPKTVLGKVPREALPTAEG</sequence>
<name>A0A2W5ZJI9_9BACT</name>
<comment type="caution">
    <text evidence="3">The sequence shown here is derived from an EMBL/GenBank/DDBJ whole genome shotgun (WGS) entry which is preliminary data.</text>
</comment>
<feature type="domain" description="AMP-dependent synthetase/ligase" evidence="1">
    <location>
        <begin position="32"/>
        <end position="241"/>
    </location>
</feature>
<evidence type="ECO:0000259" key="2">
    <source>
        <dbReference type="Pfam" id="PF13193"/>
    </source>
</evidence>
<dbReference type="InterPro" id="IPR020845">
    <property type="entry name" value="AMP-binding_CS"/>
</dbReference>
<dbReference type="PANTHER" id="PTHR43201">
    <property type="entry name" value="ACYL-COA SYNTHETASE"/>
    <property type="match status" value="1"/>
</dbReference>
<dbReference type="InterPro" id="IPR025110">
    <property type="entry name" value="AMP-bd_C"/>
</dbReference>
<reference evidence="3 4" key="1">
    <citation type="journal article" date="2017" name="Nature">
        <title>Atmospheric trace gases support primary production in Antarctic desert surface soil.</title>
        <authorList>
            <person name="Ji M."/>
            <person name="Greening C."/>
            <person name="Vanwonterghem I."/>
            <person name="Carere C.R."/>
            <person name="Bay S.K."/>
            <person name="Steen J.A."/>
            <person name="Montgomery K."/>
            <person name="Lines T."/>
            <person name="Beardall J."/>
            <person name="van Dorst J."/>
            <person name="Snape I."/>
            <person name="Stott M.B."/>
            <person name="Hugenholtz P."/>
            <person name="Ferrari B.C."/>
        </authorList>
    </citation>
    <scope>NUCLEOTIDE SEQUENCE [LARGE SCALE GENOMIC DNA]</scope>
    <source>
        <strain evidence="3">RRmetagenome_bin12</strain>
    </source>
</reference>
<dbReference type="PANTHER" id="PTHR43201:SF32">
    <property type="entry name" value="2-SUCCINYLBENZOATE--COA LIGASE, CHLOROPLASTIC_PEROXISOMAL"/>
    <property type="match status" value="1"/>
</dbReference>
<dbReference type="Pfam" id="PF13193">
    <property type="entry name" value="AMP-binding_C"/>
    <property type="match status" value="1"/>
</dbReference>
<evidence type="ECO:0000259" key="1">
    <source>
        <dbReference type="Pfam" id="PF00501"/>
    </source>
</evidence>
<dbReference type="GO" id="GO:0031956">
    <property type="term" value="F:medium-chain fatty acid-CoA ligase activity"/>
    <property type="evidence" value="ECO:0007669"/>
    <property type="project" value="TreeGrafter"/>
</dbReference>
<dbReference type="InterPro" id="IPR045851">
    <property type="entry name" value="AMP-bd_C_sf"/>
</dbReference>
<organism evidence="3 4">
    <name type="scientific">Candidatus Aeolococcus gillhamiae</name>
    <dbReference type="NCBI Taxonomy" id="3127015"/>
    <lineage>
        <taxon>Bacteria</taxon>
        <taxon>Bacillati</taxon>
        <taxon>Candidatus Dormiibacterota</taxon>
        <taxon>Candidatus Dormibacteria</taxon>
        <taxon>Candidatus Aeolococcales</taxon>
        <taxon>Candidatus Aeolococcaceae</taxon>
        <taxon>Candidatus Aeolococcus</taxon>
    </lineage>
</organism>
<accession>A0A2W5ZJI9</accession>
<dbReference type="Gene3D" id="3.40.50.12780">
    <property type="entry name" value="N-terminal domain of ligase-like"/>
    <property type="match status" value="1"/>
</dbReference>
<dbReference type="Gene3D" id="3.30.300.30">
    <property type="match status" value="1"/>
</dbReference>
<dbReference type="AlphaFoldDB" id="A0A2W5ZJI9"/>
<gene>
    <name evidence="3" type="ORF">DLM65_02845</name>
</gene>
<dbReference type="SUPFAM" id="SSF56801">
    <property type="entry name" value="Acetyl-CoA synthetase-like"/>
    <property type="match status" value="1"/>
</dbReference>
<dbReference type="PROSITE" id="PS00455">
    <property type="entry name" value="AMP_BINDING"/>
    <property type="match status" value="1"/>
</dbReference>
<evidence type="ECO:0000313" key="4">
    <source>
        <dbReference type="Proteomes" id="UP000248724"/>
    </source>
</evidence>
<dbReference type="Proteomes" id="UP000248724">
    <property type="component" value="Unassembled WGS sequence"/>
</dbReference>
<dbReference type="Pfam" id="PF00501">
    <property type="entry name" value="AMP-binding"/>
    <property type="match status" value="1"/>
</dbReference>
<dbReference type="EMBL" id="QHBU01000048">
    <property type="protein sequence ID" value="PZR83006.1"/>
    <property type="molecule type" value="Genomic_DNA"/>
</dbReference>
<evidence type="ECO:0000313" key="3">
    <source>
        <dbReference type="EMBL" id="PZR83006.1"/>
    </source>
</evidence>
<protein>
    <submittedName>
        <fullName evidence="3">AMP-dependent synthetase</fullName>
    </submittedName>
</protein>
<dbReference type="InterPro" id="IPR000873">
    <property type="entry name" value="AMP-dep_synth/lig_dom"/>
</dbReference>
<dbReference type="InterPro" id="IPR042099">
    <property type="entry name" value="ANL_N_sf"/>
</dbReference>